<comment type="caution">
    <text evidence="3">The sequence shown here is derived from an EMBL/GenBank/DDBJ whole genome shotgun (WGS) entry which is preliminary data.</text>
</comment>
<evidence type="ECO:0000313" key="3">
    <source>
        <dbReference type="EMBL" id="MCT2585572.1"/>
    </source>
</evidence>
<keyword evidence="2" id="KW-0732">Signal</keyword>
<dbReference type="RefSeq" id="WP_260193187.1">
    <property type="nucleotide sequence ID" value="NZ_JAFFZE010000015.1"/>
</dbReference>
<evidence type="ECO:0000256" key="2">
    <source>
        <dbReference type="SAM" id="SignalP"/>
    </source>
</evidence>
<sequence>MPTLLRAATLAVLTVVLVSGLPATAAPLTWGVVPSGGRGAFTYALDPGSEVADAVGIVNYTGAPLTLRVYASDAVHGTDGGFDLLPASGQSTDVGAWAKLNAERVTVPPRSRVDVPFRVVVPHNATPGDHAGGIVASLHTEGDDGTVSVDRRVGARIYLRVTGTLNPSLTVTDLGASFDGSPLGSPGEVRVGYVVRNTGNLRLVGRPSVTVRGPFGLGERRLSGERLPELKPGDTLRVSTVVPAVWQLGRLTVEVAVTPEASGDQRLQPRPAADSASTRLWAVPWIPLAVLVLAVAGLVWWWRRGRAGRGSA</sequence>
<reference evidence="3 4" key="1">
    <citation type="submission" date="2021-02" db="EMBL/GenBank/DDBJ databases">
        <title>Actinophytocola xerophila sp. nov., isolated from soil of cotton cropping field.</title>
        <authorList>
            <person name="Huang R."/>
            <person name="Chen X."/>
            <person name="Ge X."/>
            <person name="Liu W."/>
        </authorList>
    </citation>
    <scope>NUCLEOTIDE SEQUENCE [LARGE SCALE GENOMIC DNA]</scope>
    <source>
        <strain evidence="3 4">S1-96</strain>
    </source>
</reference>
<evidence type="ECO:0000313" key="4">
    <source>
        <dbReference type="Proteomes" id="UP001156441"/>
    </source>
</evidence>
<evidence type="ECO:0000256" key="1">
    <source>
        <dbReference type="SAM" id="Phobius"/>
    </source>
</evidence>
<dbReference type="Proteomes" id="UP001156441">
    <property type="component" value="Unassembled WGS sequence"/>
</dbReference>
<name>A0ABT2JCH9_9PSEU</name>
<keyword evidence="1" id="KW-0812">Transmembrane</keyword>
<keyword evidence="1" id="KW-0472">Membrane</keyword>
<feature type="signal peptide" evidence="2">
    <location>
        <begin position="1"/>
        <end position="25"/>
    </location>
</feature>
<keyword evidence="4" id="KW-1185">Reference proteome</keyword>
<proteinExistence type="predicted"/>
<gene>
    <name evidence="3" type="ORF">JT362_20835</name>
</gene>
<feature type="transmembrane region" description="Helical" evidence="1">
    <location>
        <begin position="280"/>
        <end position="302"/>
    </location>
</feature>
<feature type="chain" id="PRO_5047254617" evidence="2">
    <location>
        <begin position="26"/>
        <end position="312"/>
    </location>
</feature>
<keyword evidence="1" id="KW-1133">Transmembrane helix</keyword>
<accession>A0ABT2JCH9</accession>
<protein>
    <submittedName>
        <fullName evidence="3">DUF916 domain-containing protein</fullName>
    </submittedName>
</protein>
<organism evidence="3 4">
    <name type="scientific">Actinophytocola gossypii</name>
    <dbReference type="NCBI Taxonomy" id="2812003"/>
    <lineage>
        <taxon>Bacteria</taxon>
        <taxon>Bacillati</taxon>
        <taxon>Actinomycetota</taxon>
        <taxon>Actinomycetes</taxon>
        <taxon>Pseudonocardiales</taxon>
        <taxon>Pseudonocardiaceae</taxon>
    </lineage>
</organism>
<dbReference type="EMBL" id="JAFFZE010000015">
    <property type="protein sequence ID" value="MCT2585572.1"/>
    <property type="molecule type" value="Genomic_DNA"/>
</dbReference>